<comment type="caution">
    <text evidence="1">The sequence shown here is derived from an EMBL/GenBank/DDBJ whole genome shotgun (WGS) entry which is preliminary data.</text>
</comment>
<accession>A0A6V7HJ73</accession>
<dbReference type="Proteomes" id="UP000752696">
    <property type="component" value="Unassembled WGS sequence"/>
</dbReference>
<sequence length="137" mass="15639">MQTARVRAGRPDDLRSTFRKTRAEDRAGYCSPWPNPTEHRRARIRVPFLYARVVKSMAMYGAPFWSKGLKKKGREILRRIECVMAITAMRAYQSAFFQAAVALAGMIPLDLQAAAEVKVYRQVDTETSLQSTAERRN</sequence>
<name>A0A6V7HJ73_9HYME</name>
<dbReference type="EMBL" id="CAJDYZ010012166">
    <property type="protein sequence ID" value="CAD1480560.1"/>
    <property type="molecule type" value="Genomic_DNA"/>
</dbReference>
<proteinExistence type="predicted"/>
<dbReference type="OrthoDB" id="415822at2759"/>
<gene>
    <name evidence="1" type="ORF">MHI_LOCUS946567</name>
</gene>
<protein>
    <submittedName>
        <fullName evidence="1">Uncharacterized protein</fullName>
    </submittedName>
</protein>
<keyword evidence="2" id="KW-1185">Reference proteome</keyword>
<evidence type="ECO:0000313" key="2">
    <source>
        <dbReference type="Proteomes" id="UP000752696"/>
    </source>
</evidence>
<dbReference type="AlphaFoldDB" id="A0A6V7HJ73"/>
<reference evidence="1" key="1">
    <citation type="submission" date="2020-07" db="EMBL/GenBank/DDBJ databases">
        <authorList>
            <person name="Nazaruddin N."/>
        </authorList>
    </citation>
    <scope>NUCLEOTIDE SEQUENCE</scope>
</reference>
<evidence type="ECO:0000313" key="1">
    <source>
        <dbReference type="EMBL" id="CAD1480560.1"/>
    </source>
</evidence>
<organism evidence="1 2">
    <name type="scientific">Heterotrigona itama</name>
    <dbReference type="NCBI Taxonomy" id="395501"/>
    <lineage>
        <taxon>Eukaryota</taxon>
        <taxon>Metazoa</taxon>
        <taxon>Ecdysozoa</taxon>
        <taxon>Arthropoda</taxon>
        <taxon>Hexapoda</taxon>
        <taxon>Insecta</taxon>
        <taxon>Pterygota</taxon>
        <taxon>Neoptera</taxon>
        <taxon>Endopterygota</taxon>
        <taxon>Hymenoptera</taxon>
        <taxon>Apocrita</taxon>
        <taxon>Aculeata</taxon>
        <taxon>Apoidea</taxon>
        <taxon>Anthophila</taxon>
        <taxon>Apidae</taxon>
        <taxon>Heterotrigona</taxon>
    </lineage>
</organism>